<evidence type="ECO:0008006" key="3">
    <source>
        <dbReference type="Google" id="ProtNLM"/>
    </source>
</evidence>
<organism evidence="1 2">
    <name type="scientific">Stigmatella ashevillensis</name>
    <dbReference type="NCBI Taxonomy" id="2995309"/>
    <lineage>
        <taxon>Bacteria</taxon>
        <taxon>Pseudomonadati</taxon>
        <taxon>Myxococcota</taxon>
        <taxon>Myxococcia</taxon>
        <taxon>Myxococcales</taxon>
        <taxon>Cystobacterineae</taxon>
        <taxon>Archangiaceae</taxon>
        <taxon>Stigmatella</taxon>
    </lineage>
</organism>
<name>A0ABT5DI23_9BACT</name>
<dbReference type="EMBL" id="JAQNDM010000002">
    <property type="protein sequence ID" value="MDC0712006.1"/>
    <property type="molecule type" value="Genomic_DNA"/>
</dbReference>
<keyword evidence="2" id="KW-1185">Reference proteome</keyword>
<protein>
    <recommendedName>
        <fullName evidence="3">Lipoprotein</fullName>
    </recommendedName>
</protein>
<dbReference type="RefSeq" id="WP_272142046.1">
    <property type="nucleotide sequence ID" value="NZ_JAQNDM010000002.1"/>
</dbReference>
<evidence type="ECO:0000313" key="1">
    <source>
        <dbReference type="EMBL" id="MDC0712006.1"/>
    </source>
</evidence>
<sequence>MRLQGWTLLMLGMLVAGCATPRIVRLDTGRGQSHVFTPPADARPVEIRPDDFARAVTELLLNMSLPLHREPLEERVVLTSWEPLPAPMTAGRAPTYQPWCKRQESPEDCLSLLGHGFILDARARREIALSFAWDAAWKDTPEASQESVNPIALKSMLTSALGAYMEHLTAPRPVTQGIAIAISAYLVAYLGTDTVWALVRAWGPLTEAATKARSFEELEKAGRRFGEVLGDNGTRVLVLVALTALGGRTAMATKGPRLPGFPQAVLAAKTQAGFHLGTAATGGVRSIGLTEKGLHLELTPAAMAMPPVSSR</sequence>
<proteinExistence type="predicted"/>
<dbReference type="Proteomes" id="UP001221838">
    <property type="component" value="Unassembled WGS sequence"/>
</dbReference>
<gene>
    <name evidence="1" type="ORF">POL68_26295</name>
</gene>
<reference evidence="1 2" key="1">
    <citation type="submission" date="2022-11" db="EMBL/GenBank/DDBJ databases">
        <title>Minimal conservation of predation-associated metabolite biosynthetic gene clusters underscores biosynthetic potential of Myxococcota including descriptions for ten novel species: Archangium lansinium sp. nov., Myxococcus landrumus sp. nov., Nannocystis bai.</title>
        <authorList>
            <person name="Ahearne A."/>
            <person name="Stevens C."/>
            <person name="Dowd S."/>
        </authorList>
    </citation>
    <scope>NUCLEOTIDE SEQUENCE [LARGE SCALE GENOMIC DNA]</scope>
    <source>
        <strain evidence="1 2">NCWAL01</strain>
    </source>
</reference>
<evidence type="ECO:0000313" key="2">
    <source>
        <dbReference type="Proteomes" id="UP001221838"/>
    </source>
</evidence>
<comment type="caution">
    <text evidence="1">The sequence shown here is derived from an EMBL/GenBank/DDBJ whole genome shotgun (WGS) entry which is preliminary data.</text>
</comment>
<dbReference type="PROSITE" id="PS51257">
    <property type="entry name" value="PROKAR_LIPOPROTEIN"/>
    <property type="match status" value="1"/>
</dbReference>
<accession>A0ABT5DI23</accession>